<keyword evidence="2" id="KW-1185">Reference proteome</keyword>
<protein>
    <submittedName>
        <fullName evidence="1">Uncharacterized protein</fullName>
    </submittedName>
</protein>
<sequence>MRAPVDAPVASADTVIQSSNATSENDTNVVQFNDFSDSASDSSEDSVLSFDGETETQEEDTAQHDRERSRKERERMRIIESAGLHLKQEPAGAPPARAKRRMPPAAPTAKRFSTMSGQSTSSLALPPQRPNYGRAASRNSVTSLGPDAYDRYEAYLEKAKNIPLNRTRSQSDARPPSMTANDKVAPMQVGSPSSSTFTLGSFSRDSKLAGFMNKLSTPATPDRKSTATISGPINIIRMEEGDDNTPSHGMGPTWSSLVDSELLANLGDKERKRQEAMFEFITTEGAYFFYAPMLQMLEDSVTSGIFSNLEDILLFNTGLLSSLEDRQRACRLYIDRIGDILSAQLPNVQIYKEYCMNQSQAISRLQTLREQDGKVAEHLQIMKYGEEADELVQLDTALMSTEKVLAEVNESVRQAENLERLRVLSEDLWIGGEGIFGPKEASQRGLGLEGQEWKEAAARVVQRYHRTFGIKKLISHG</sequence>
<gene>
    <name evidence="1" type="ORF">QFC21_006332</name>
</gene>
<reference evidence="1" key="1">
    <citation type="submission" date="2023-04" db="EMBL/GenBank/DDBJ databases">
        <title>Draft Genome sequencing of Naganishia species isolated from polar environments using Oxford Nanopore Technology.</title>
        <authorList>
            <person name="Leo P."/>
            <person name="Venkateswaran K."/>
        </authorList>
    </citation>
    <scope>NUCLEOTIDE SEQUENCE</scope>
    <source>
        <strain evidence="1">MNA-CCFEE 5423</strain>
    </source>
</reference>
<name>A0ACC2V4G8_9TREE</name>
<dbReference type="EMBL" id="JASBWT010000029">
    <property type="protein sequence ID" value="KAJ9093736.1"/>
    <property type="molecule type" value="Genomic_DNA"/>
</dbReference>
<proteinExistence type="predicted"/>
<comment type="caution">
    <text evidence="1">The sequence shown here is derived from an EMBL/GenBank/DDBJ whole genome shotgun (WGS) entry which is preliminary data.</text>
</comment>
<organism evidence="1 2">
    <name type="scientific">Naganishia friedmannii</name>
    <dbReference type="NCBI Taxonomy" id="89922"/>
    <lineage>
        <taxon>Eukaryota</taxon>
        <taxon>Fungi</taxon>
        <taxon>Dikarya</taxon>
        <taxon>Basidiomycota</taxon>
        <taxon>Agaricomycotina</taxon>
        <taxon>Tremellomycetes</taxon>
        <taxon>Filobasidiales</taxon>
        <taxon>Filobasidiaceae</taxon>
        <taxon>Naganishia</taxon>
    </lineage>
</organism>
<dbReference type="Proteomes" id="UP001227268">
    <property type="component" value="Unassembled WGS sequence"/>
</dbReference>
<accession>A0ACC2V4G8</accession>
<evidence type="ECO:0000313" key="1">
    <source>
        <dbReference type="EMBL" id="KAJ9093736.1"/>
    </source>
</evidence>
<evidence type="ECO:0000313" key="2">
    <source>
        <dbReference type="Proteomes" id="UP001227268"/>
    </source>
</evidence>